<keyword evidence="3" id="KW-1185">Reference proteome</keyword>
<evidence type="ECO:0000313" key="3">
    <source>
        <dbReference type="Proteomes" id="UP001157915"/>
    </source>
</evidence>
<accession>A0ABY1PGR7</accession>
<proteinExistence type="predicted"/>
<protein>
    <submittedName>
        <fullName evidence="2">REP element-mobilizing transposase RayT</fullName>
    </submittedName>
</protein>
<dbReference type="Gene3D" id="3.30.70.1290">
    <property type="entry name" value="Transposase IS200-like"/>
    <property type="match status" value="1"/>
</dbReference>
<dbReference type="SUPFAM" id="SSF143422">
    <property type="entry name" value="Transposase IS200-like"/>
    <property type="match status" value="1"/>
</dbReference>
<dbReference type="InterPro" id="IPR036515">
    <property type="entry name" value="Transposase_17_sf"/>
</dbReference>
<name>A0ABY1PGR7_9BACT</name>
<sequence length="150" mass="17723">MGQSLVKNYVHIIFSTKNRQPFIKQVYEEELFKYLGGVCKALDCAPIQVGGYLDHVHILCLLNKNLTIVKLLEELKTDSSKWMKKRAVELSDFYWQDGYGAFSVNPSEIGIVTDYIQNQRKHHERKSFQDEYRAFLKKYNVDYDERYVWG</sequence>
<dbReference type="Pfam" id="PF01797">
    <property type="entry name" value="Y1_Tnp"/>
    <property type="match status" value="1"/>
</dbReference>
<organism evidence="2 3">
    <name type="scientific">Algoriphagus winogradskyi</name>
    <dbReference type="NCBI Taxonomy" id="237017"/>
    <lineage>
        <taxon>Bacteria</taxon>
        <taxon>Pseudomonadati</taxon>
        <taxon>Bacteroidota</taxon>
        <taxon>Cytophagia</taxon>
        <taxon>Cytophagales</taxon>
        <taxon>Cyclobacteriaceae</taxon>
        <taxon>Algoriphagus</taxon>
    </lineage>
</organism>
<dbReference type="PANTHER" id="PTHR33360">
    <property type="entry name" value="TRANSPOSASE FOR INSERTION SEQUENCE ELEMENT IS200"/>
    <property type="match status" value="1"/>
</dbReference>
<dbReference type="NCBIfam" id="NF033573">
    <property type="entry name" value="transpos_IS200"/>
    <property type="match status" value="1"/>
</dbReference>
<dbReference type="PANTHER" id="PTHR33360:SF2">
    <property type="entry name" value="TRANSPOSASE FOR INSERTION SEQUENCE ELEMENT IS200"/>
    <property type="match status" value="1"/>
</dbReference>
<reference evidence="2 3" key="1">
    <citation type="submission" date="2017-05" db="EMBL/GenBank/DDBJ databases">
        <authorList>
            <person name="Varghese N."/>
            <person name="Submissions S."/>
        </authorList>
    </citation>
    <scope>NUCLEOTIDE SEQUENCE [LARGE SCALE GENOMIC DNA]</scope>
    <source>
        <strain evidence="2 3">DSM 15360</strain>
    </source>
</reference>
<dbReference type="InterPro" id="IPR002686">
    <property type="entry name" value="Transposase_17"/>
</dbReference>
<comment type="caution">
    <text evidence="2">The sequence shown here is derived from an EMBL/GenBank/DDBJ whole genome shotgun (WGS) entry which is preliminary data.</text>
</comment>
<gene>
    <name evidence="2" type="ORF">SAMN06265367_10953</name>
</gene>
<evidence type="ECO:0000313" key="2">
    <source>
        <dbReference type="EMBL" id="SMP34026.1"/>
    </source>
</evidence>
<dbReference type="RefSeq" id="WP_283414505.1">
    <property type="nucleotide sequence ID" value="NZ_FXUA01000009.1"/>
</dbReference>
<feature type="domain" description="Transposase IS200-like" evidence="1">
    <location>
        <begin position="6"/>
        <end position="119"/>
    </location>
</feature>
<dbReference type="Proteomes" id="UP001157915">
    <property type="component" value="Unassembled WGS sequence"/>
</dbReference>
<evidence type="ECO:0000259" key="1">
    <source>
        <dbReference type="SMART" id="SM01321"/>
    </source>
</evidence>
<dbReference type="SMART" id="SM01321">
    <property type="entry name" value="Y1_Tnp"/>
    <property type="match status" value="1"/>
</dbReference>
<dbReference type="EMBL" id="FXUA01000009">
    <property type="protein sequence ID" value="SMP34026.1"/>
    <property type="molecule type" value="Genomic_DNA"/>
</dbReference>